<dbReference type="GO" id="GO:0005829">
    <property type="term" value="C:cytosol"/>
    <property type="evidence" value="ECO:0007669"/>
    <property type="project" value="TreeGrafter"/>
</dbReference>
<dbReference type="InterPro" id="IPR016156">
    <property type="entry name" value="FAD/NAD-linked_Rdtase_dimer_sf"/>
</dbReference>
<dbReference type="Pfam" id="PF02852">
    <property type="entry name" value="Pyr_redox_dim"/>
    <property type="match status" value="1"/>
</dbReference>
<comment type="similarity">
    <text evidence="1 11">Belongs to the class-I pyridine nucleotide-disulfide oxidoreductase family.</text>
</comment>
<feature type="disulfide bond" description="Redox-active" evidence="10">
    <location>
        <begin position="85"/>
        <end position="90"/>
    </location>
</feature>
<dbReference type="InterPro" id="IPR046952">
    <property type="entry name" value="GSHR/TRXR-like"/>
</dbReference>
<organism evidence="15">
    <name type="scientific">Cardiosporidium cionae</name>
    <dbReference type="NCBI Taxonomy" id="476202"/>
    <lineage>
        <taxon>Eukaryota</taxon>
        <taxon>Sar</taxon>
        <taxon>Alveolata</taxon>
        <taxon>Apicomplexa</taxon>
        <taxon>Aconoidasida</taxon>
        <taxon>Nephromycida</taxon>
        <taxon>Cardiosporidium</taxon>
    </lineage>
</organism>
<reference evidence="15" key="1">
    <citation type="journal article" date="2018" name="Genome Biol. Evol.">
        <title>Nephromyces encodes a urate metabolism pathway and predicted peroxisomes, demonstrating these are not ancient losses of apicomplexans.</title>
        <authorList>
            <person name="Paight C."/>
            <person name="Slamovits C.H."/>
            <person name="Saffo M.B."/>
            <person name="Lane C.E."/>
        </authorList>
    </citation>
    <scope>NUCLEOTIDE SEQUENCE</scope>
    <source>
        <strain evidence="15">Cardio140</strain>
    </source>
</reference>
<evidence type="ECO:0000256" key="11">
    <source>
        <dbReference type="RuleBase" id="RU003691"/>
    </source>
</evidence>
<dbReference type="GO" id="GO:0005739">
    <property type="term" value="C:mitochondrion"/>
    <property type="evidence" value="ECO:0007669"/>
    <property type="project" value="TreeGrafter"/>
</dbReference>
<dbReference type="SUPFAM" id="SSF51905">
    <property type="entry name" value="FAD/NAD(P)-binding domain"/>
    <property type="match status" value="1"/>
</dbReference>
<dbReference type="EC" id="1.8.1.7" evidence="12"/>
<comment type="catalytic activity">
    <reaction evidence="12">
        <text>2 glutathione + NADP(+) = glutathione disulfide + NADPH + H(+)</text>
        <dbReference type="Rhea" id="RHEA:11740"/>
        <dbReference type="ChEBI" id="CHEBI:15378"/>
        <dbReference type="ChEBI" id="CHEBI:57783"/>
        <dbReference type="ChEBI" id="CHEBI:57925"/>
        <dbReference type="ChEBI" id="CHEBI:58297"/>
        <dbReference type="ChEBI" id="CHEBI:58349"/>
        <dbReference type="EC" id="1.8.1.7"/>
    </reaction>
</comment>
<dbReference type="PROSITE" id="PS00076">
    <property type="entry name" value="PYRIDINE_REDOX_1"/>
    <property type="match status" value="1"/>
</dbReference>
<evidence type="ECO:0000256" key="9">
    <source>
        <dbReference type="PIRSR" id="PIRSR000350-3"/>
    </source>
</evidence>
<dbReference type="PANTHER" id="PTHR42737:SF2">
    <property type="entry name" value="GLUTATHIONE REDUCTASE"/>
    <property type="match status" value="1"/>
</dbReference>
<dbReference type="PRINTS" id="PR00368">
    <property type="entry name" value="FADPNR"/>
</dbReference>
<dbReference type="AlphaFoldDB" id="A0A3S8V2W4"/>
<dbReference type="PANTHER" id="PTHR42737">
    <property type="entry name" value="GLUTATHIONE REDUCTASE"/>
    <property type="match status" value="1"/>
</dbReference>
<feature type="domain" description="Pyridine nucleotide-disulphide oxidoreductase dimerisation" evidence="13">
    <location>
        <begin position="392"/>
        <end position="508"/>
    </location>
</feature>
<dbReference type="GO" id="GO:0050661">
    <property type="term" value="F:NADP binding"/>
    <property type="evidence" value="ECO:0007669"/>
    <property type="project" value="InterPro"/>
</dbReference>
<dbReference type="GO" id="GO:0034599">
    <property type="term" value="P:cellular response to oxidative stress"/>
    <property type="evidence" value="ECO:0007669"/>
    <property type="project" value="TreeGrafter"/>
</dbReference>
<comment type="subcellular location">
    <subcellularLocation>
        <location evidence="12">Cytoplasm</location>
    </subcellularLocation>
</comment>
<dbReference type="NCBIfam" id="TIGR01421">
    <property type="entry name" value="gluta_reduc_1"/>
    <property type="match status" value="1"/>
</dbReference>
<keyword evidence="4 9" id="KW-0274">FAD</keyword>
<comment type="cofactor">
    <cofactor evidence="9">
        <name>FAD</name>
        <dbReference type="ChEBI" id="CHEBI:57692"/>
    </cofactor>
    <text evidence="9">Binds 1 FAD per subunit.</text>
</comment>
<dbReference type="Pfam" id="PF07992">
    <property type="entry name" value="Pyr_redox_2"/>
    <property type="match status" value="1"/>
</dbReference>
<keyword evidence="6" id="KW-1015">Disulfide bond</keyword>
<feature type="active site" description="Proton acceptor" evidence="8">
    <location>
        <position position="497"/>
    </location>
</feature>
<feature type="binding site" evidence="9">
    <location>
        <position position="356"/>
    </location>
    <ligand>
        <name>FAD</name>
        <dbReference type="ChEBI" id="CHEBI:57692"/>
    </ligand>
</feature>
<evidence type="ECO:0000256" key="10">
    <source>
        <dbReference type="PIRSR" id="PIRSR000350-4"/>
    </source>
</evidence>
<dbReference type="InterPro" id="IPR012999">
    <property type="entry name" value="Pyr_OxRdtase_I_AS"/>
</dbReference>
<comment type="subunit">
    <text evidence="2">Homodimer.</text>
</comment>
<dbReference type="NCBIfam" id="NF004776">
    <property type="entry name" value="PRK06116.1"/>
    <property type="match status" value="1"/>
</dbReference>
<dbReference type="PRINTS" id="PR00411">
    <property type="entry name" value="PNDRDTASEI"/>
</dbReference>
<evidence type="ECO:0000256" key="8">
    <source>
        <dbReference type="PIRSR" id="PIRSR000350-2"/>
    </source>
</evidence>
<keyword evidence="12" id="KW-0521">NADP</keyword>
<dbReference type="GO" id="GO:0004362">
    <property type="term" value="F:glutathione-disulfide reductase (NADPH) activity"/>
    <property type="evidence" value="ECO:0007669"/>
    <property type="project" value="UniProtKB-EC"/>
</dbReference>
<dbReference type="InterPro" id="IPR004099">
    <property type="entry name" value="Pyr_nucl-diS_OxRdtase_dimer"/>
</dbReference>
<dbReference type="FunFam" id="3.30.390.30:FF:000003">
    <property type="entry name" value="Glutathione reductase"/>
    <property type="match status" value="1"/>
</dbReference>
<dbReference type="GO" id="GO:0045454">
    <property type="term" value="P:cell redox homeostasis"/>
    <property type="evidence" value="ECO:0007669"/>
    <property type="project" value="InterPro"/>
</dbReference>
<keyword evidence="3 11" id="KW-0285">Flavoprotein</keyword>
<dbReference type="InterPro" id="IPR023753">
    <property type="entry name" value="FAD/NAD-binding_dom"/>
</dbReference>
<evidence type="ECO:0000256" key="6">
    <source>
        <dbReference type="ARBA" id="ARBA00023157"/>
    </source>
</evidence>
<dbReference type="PIRSF" id="PIRSF000350">
    <property type="entry name" value="Mercury_reductase_MerA"/>
    <property type="match status" value="1"/>
</dbReference>
<evidence type="ECO:0000256" key="4">
    <source>
        <dbReference type="ARBA" id="ARBA00022827"/>
    </source>
</evidence>
<evidence type="ECO:0000313" key="15">
    <source>
        <dbReference type="EMBL" id="AZL94297.1"/>
    </source>
</evidence>
<keyword evidence="5 11" id="KW-0560">Oxidoreductase</keyword>
<evidence type="ECO:0000259" key="14">
    <source>
        <dbReference type="Pfam" id="PF07992"/>
    </source>
</evidence>
<proteinExistence type="evidence at transcript level"/>
<feature type="domain" description="FAD/NAD(P)-binding" evidence="14">
    <location>
        <begin position="48"/>
        <end position="371"/>
    </location>
</feature>
<evidence type="ECO:0000256" key="7">
    <source>
        <dbReference type="ARBA" id="ARBA00023284"/>
    </source>
</evidence>
<dbReference type="EMBL" id="MK212331">
    <property type="protein sequence ID" value="AZL94297.1"/>
    <property type="molecule type" value="mRNA"/>
</dbReference>
<keyword evidence="12" id="KW-0963">Cytoplasm</keyword>
<evidence type="ECO:0000256" key="5">
    <source>
        <dbReference type="ARBA" id="ARBA00023002"/>
    </source>
</evidence>
<keyword evidence="9" id="KW-0547">Nucleotide-binding</keyword>
<evidence type="ECO:0000256" key="2">
    <source>
        <dbReference type="ARBA" id="ARBA00011738"/>
    </source>
</evidence>
<dbReference type="Gene3D" id="3.50.50.60">
    <property type="entry name" value="FAD/NAD(P)-binding domain"/>
    <property type="match status" value="2"/>
</dbReference>
<sequence length="512" mass="57050">MLFTPAKQFLWLHSFLKFLSPNYYFFIPQLLPVVSHTRFLSTDKMEHFDYFVIGGGSGGIASARRAATYGQKVGVAEYQRLGGTCVNVGCVPKKVMWNVATTKEVLNDSNHFGFRIEGGISFSWEYVKKYRDAYIARLNDIYRRNLQNSNVTFYPNWASFTKEDDKIIVRLSNSNGEDLRVTTEHLLIATGGRPSILGIPGEEWTINSDGFFELETLPKRVAVIGAGYIAVEMAGIFNCLGSDTHLFVRGDMALRKFDELLKKKLMKFMEKHDLRVHPGSIPVAITKDADSGLLSLSLKNGEIIEGFDCILVAVGRVPETWDFPKIDDRLKKENSPYLSVNDYQDTALSKIYALGDVCGKIELTPMAIAAGRRLADRLFGGLTEAKASYELVSTVIFSHPPIGTVGFTEAEAKQHYGEENIKIYKNKSVNLYYGTFDVAPKEKPKTYMKLICLKTENERIIGLHVIGMGADEMIQGFGVAVKMGATKANFDSCVAVHPTAAEEFVTMAPWGL</sequence>
<dbReference type="Gene3D" id="3.30.390.30">
    <property type="match status" value="1"/>
</dbReference>
<dbReference type="InterPro" id="IPR036188">
    <property type="entry name" value="FAD/NAD-bd_sf"/>
</dbReference>
<dbReference type="InterPro" id="IPR001100">
    <property type="entry name" value="Pyr_nuc-diS_OxRdtase"/>
</dbReference>
<keyword evidence="9" id="KW-0520">NAD</keyword>
<comment type="function">
    <text evidence="12">Catalyzes the reduction of glutathione disulfide (GSSG) to reduced glutathione (GSH). Constitutes the major mechanism to maintain a high GSH:GSSG ratio in the cytosol.</text>
</comment>
<evidence type="ECO:0000256" key="12">
    <source>
        <dbReference type="RuleBase" id="RU365016"/>
    </source>
</evidence>
<feature type="binding site" evidence="9">
    <location>
        <position position="315"/>
    </location>
    <ligand>
        <name>NAD(+)</name>
        <dbReference type="ChEBI" id="CHEBI:57540"/>
    </ligand>
</feature>
<name>A0A3S8V2W4_9APIC</name>
<feature type="binding site" evidence="9">
    <location>
        <position position="94"/>
    </location>
    <ligand>
        <name>FAD</name>
        <dbReference type="ChEBI" id="CHEBI:57692"/>
    </ligand>
</feature>
<feature type="binding site" evidence="9">
    <location>
        <begin position="225"/>
        <end position="232"/>
    </location>
    <ligand>
        <name>NAD(+)</name>
        <dbReference type="ChEBI" id="CHEBI:57540"/>
    </ligand>
</feature>
<evidence type="ECO:0000256" key="1">
    <source>
        <dbReference type="ARBA" id="ARBA00007532"/>
    </source>
</evidence>
<evidence type="ECO:0000259" key="13">
    <source>
        <dbReference type="Pfam" id="PF02852"/>
    </source>
</evidence>
<keyword evidence="7 11" id="KW-0676">Redox-active center</keyword>
<evidence type="ECO:0000256" key="3">
    <source>
        <dbReference type="ARBA" id="ARBA00022630"/>
    </source>
</evidence>
<accession>A0A3S8V2W4</accession>
<protein>
    <recommendedName>
        <fullName evidence="12">Glutathione reductase</fullName>
        <ecNumber evidence="12">1.8.1.7</ecNumber>
    </recommendedName>
</protein>
<dbReference type="InterPro" id="IPR006322">
    <property type="entry name" value="Glutathione_Rdtase_euk/bac"/>
</dbReference>
<dbReference type="SUPFAM" id="SSF55424">
    <property type="entry name" value="FAD/NAD-linked reductases, dimerisation (C-terminal) domain"/>
    <property type="match status" value="1"/>
</dbReference>
<dbReference type="GO" id="GO:0006749">
    <property type="term" value="P:glutathione metabolic process"/>
    <property type="evidence" value="ECO:0007669"/>
    <property type="project" value="InterPro"/>
</dbReference>
<dbReference type="GO" id="GO:0050660">
    <property type="term" value="F:flavin adenine dinucleotide binding"/>
    <property type="evidence" value="ECO:0007669"/>
    <property type="project" value="InterPro"/>
</dbReference>
<dbReference type="FunFam" id="3.50.50.60:FF:000235">
    <property type="entry name" value="Glutathione reductase"/>
    <property type="match status" value="1"/>
</dbReference>